<evidence type="ECO:0000313" key="3">
    <source>
        <dbReference type="Proteomes" id="UP000278907"/>
    </source>
</evidence>
<dbReference type="EMBL" id="RAWI01000007">
    <property type="protein sequence ID" value="RKI16714.1"/>
    <property type="molecule type" value="Genomic_DNA"/>
</dbReference>
<feature type="transmembrane region" description="Helical" evidence="1">
    <location>
        <begin position="20"/>
        <end position="40"/>
    </location>
</feature>
<accession>A0ABX9QQZ9</accession>
<dbReference type="InterPro" id="IPR029058">
    <property type="entry name" value="AB_hydrolase_fold"/>
</dbReference>
<keyword evidence="3" id="KW-1185">Reference proteome</keyword>
<keyword evidence="1" id="KW-0472">Membrane</keyword>
<protein>
    <submittedName>
        <fullName evidence="2">Uncharacterized protein</fullName>
    </submittedName>
</protein>
<proteinExistence type="predicted"/>
<dbReference type="Proteomes" id="UP000278907">
    <property type="component" value="Unassembled WGS sequence"/>
</dbReference>
<keyword evidence="1" id="KW-1133">Transmembrane helix</keyword>
<evidence type="ECO:0000256" key="1">
    <source>
        <dbReference type="SAM" id="Phobius"/>
    </source>
</evidence>
<sequence length="98" mass="10608">MLALMDAQGRSSAHVVGHSLRGLVALYLALLCTFAPGAVLTRLTPRMLARTGHLFARCVWGLSVPASGGVYAYGPSSTFPTETWNDSNCWVEPVFRVR</sequence>
<comment type="caution">
    <text evidence="2">The sequence shown here is derived from an EMBL/GenBank/DDBJ whole genome shotgun (WGS) entry which is preliminary data.</text>
</comment>
<dbReference type="SUPFAM" id="SSF53474">
    <property type="entry name" value="alpha/beta-Hydrolases"/>
    <property type="match status" value="1"/>
</dbReference>
<reference evidence="2 3" key="1">
    <citation type="submission" date="2018-09" db="EMBL/GenBank/DDBJ databases">
        <authorList>
            <person name="Livingstone P.G."/>
            <person name="Whitworth D.E."/>
        </authorList>
    </citation>
    <scope>NUCLEOTIDE SEQUENCE [LARGE SCALE GENOMIC DNA]</scope>
    <source>
        <strain evidence="2 3">CA031B</strain>
    </source>
</reference>
<keyword evidence="1" id="KW-0812">Transmembrane</keyword>
<name>A0ABX9QQZ9_9BACT</name>
<gene>
    <name evidence="2" type="ORF">D7Y13_01880</name>
</gene>
<evidence type="ECO:0000313" key="2">
    <source>
        <dbReference type="EMBL" id="RKI16714.1"/>
    </source>
</evidence>
<organism evidence="2 3">
    <name type="scientific">Corallococcus praedator</name>
    <dbReference type="NCBI Taxonomy" id="2316724"/>
    <lineage>
        <taxon>Bacteria</taxon>
        <taxon>Pseudomonadati</taxon>
        <taxon>Myxococcota</taxon>
        <taxon>Myxococcia</taxon>
        <taxon>Myxococcales</taxon>
        <taxon>Cystobacterineae</taxon>
        <taxon>Myxococcaceae</taxon>
        <taxon>Corallococcus</taxon>
    </lineage>
</organism>